<evidence type="ECO:0000313" key="2">
    <source>
        <dbReference type="EMBL" id="KJX99391.1"/>
    </source>
</evidence>
<reference evidence="2 3" key="1">
    <citation type="submission" date="2015-03" db="EMBL/GenBank/DDBJ databases">
        <title>RNA-seq based gene annotation and comparative genomics of four Zymoseptoria species reveal species-specific pathogenicity related genes and transposable element activity.</title>
        <authorList>
            <person name="Grandaubert J."/>
            <person name="Bhattacharyya A."/>
            <person name="Stukenbrock E.H."/>
        </authorList>
    </citation>
    <scope>NUCLEOTIDE SEQUENCE [LARGE SCALE GENOMIC DNA]</scope>
    <source>
        <strain evidence="2 3">Zb18110</strain>
    </source>
</reference>
<feature type="region of interest" description="Disordered" evidence="1">
    <location>
        <begin position="50"/>
        <end position="87"/>
    </location>
</feature>
<feature type="compositionally biased region" description="Acidic residues" evidence="1">
    <location>
        <begin position="60"/>
        <end position="71"/>
    </location>
</feature>
<gene>
    <name evidence="2" type="ORF">TI39_contig360g00013</name>
</gene>
<sequence length="87" mass="9608">MTFAFATLLRTAVAPATHTILTSHAAFILQRVVNIARTFDQDQATAVNGLVNRPSQAELSDYESDNGDEGGSEMNMDTNARRKRPRR</sequence>
<dbReference type="EMBL" id="LAFY01000352">
    <property type="protein sequence ID" value="KJX99391.1"/>
    <property type="molecule type" value="Genomic_DNA"/>
</dbReference>
<organism evidence="2 3">
    <name type="scientific">Zymoseptoria brevis</name>
    <dbReference type="NCBI Taxonomy" id="1047168"/>
    <lineage>
        <taxon>Eukaryota</taxon>
        <taxon>Fungi</taxon>
        <taxon>Dikarya</taxon>
        <taxon>Ascomycota</taxon>
        <taxon>Pezizomycotina</taxon>
        <taxon>Dothideomycetes</taxon>
        <taxon>Dothideomycetidae</taxon>
        <taxon>Mycosphaerellales</taxon>
        <taxon>Mycosphaerellaceae</taxon>
        <taxon>Zymoseptoria</taxon>
    </lineage>
</organism>
<evidence type="ECO:0000256" key="1">
    <source>
        <dbReference type="SAM" id="MobiDB-lite"/>
    </source>
</evidence>
<proteinExistence type="predicted"/>
<dbReference type="Proteomes" id="UP000033647">
    <property type="component" value="Unassembled WGS sequence"/>
</dbReference>
<dbReference type="AlphaFoldDB" id="A0A0F4GPP6"/>
<keyword evidence="3" id="KW-1185">Reference proteome</keyword>
<name>A0A0F4GPP6_9PEZI</name>
<comment type="caution">
    <text evidence="2">The sequence shown here is derived from an EMBL/GenBank/DDBJ whole genome shotgun (WGS) entry which is preliminary data.</text>
</comment>
<evidence type="ECO:0000313" key="3">
    <source>
        <dbReference type="Proteomes" id="UP000033647"/>
    </source>
</evidence>
<accession>A0A0F4GPP6</accession>
<protein>
    <submittedName>
        <fullName evidence="2">Uncharacterized protein</fullName>
    </submittedName>
</protein>